<evidence type="ECO:0000256" key="1">
    <source>
        <dbReference type="ARBA" id="ARBA00022729"/>
    </source>
</evidence>
<name>A0A023BUL5_9FLAO</name>
<dbReference type="InterPro" id="IPR026444">
    <property type="entry name" value="Secre_tail"/>
</dbReference>
<feature type="signal peptide" evidence="3">
    <location>
        <begin position="1"/>
        <end position="19"/>
    </location>
</feature>
<feature type="compositionally biased region" description="Polar residues" evidence="2">
    <location>
        <begin position="448"/>
        <end position="459"/>
    </location>
</feature>
<gene>
    <name evidence="5" type="ORF">ATO12_17320</name>
</gene>
<organism evidence="5 6">
    <name type="scientific">Aquimarina atlantica</name>
    <dbReference type="NCBI Taxonomy" id="1317122"/>
    <lineage>
        <taxon>Bacteria</taxon>
        <taxon>Pseudomonadati</taxon>
        <taxon>Bacteroidota</taxon>
        <taxon>Flavobacteriia</taxon>
        <taxon>Flavobacteriales</taxon>
        <taxon>Flavobacteriaceae</taxon>
        <taxon>Aquimarina</taxon>
    </lineage>
</organism>
<reference evidence="5 6" key="1">
    <citation type="submission" date="2014-04" db="EMBL/GenBank/DDBJ databases">
        <title>Aquimarina sp. 22II-S11-z7 Genome Sequencing.</title>
        <authorList>
            <person name="Lai Q."/>
        </authorList>
    </citation>
    <scope>NUCLEOTIDE SEQUENCE [LARGE SCALE GENOMIC DNA]</scope>
    <source>
        <strain evidence="5 6">22II-S11-z7</strain>
    </source>
</reference>
<dbReference type="SUPFAM" id="SSF50494">
    <property type="entry name" value="Trypsin-like serine proteases"/>
    <property type="match status" value="1"/>
</dbReference>
<dbReference type="Gene3D" id="2.40.10.10">
    <property type="entry name" value="Trypsin-like serine proteases"/>
    <property type="match status" value="2"/>
</dbReference>
<keyword evidence="6" id="KW-1185">Reference proteome</keyword>
<dbReference type="STRING" id="1317122.ATO12_17320"/>
<dbReference type="NCBIfam" id="TIGR04183">
    <property type="entry name" value="Por_Secre_tail"/>
    <property type="match status" value="1"/>
</dbReference>
<dbReference type="PANTHER" id="PTHR36234:SF5">
    <property type="entry name" value="LYSYL ENDOPEPTIDASE"/>
    <property type="match status" value="1"/>
</dbReference>
<dbReference type="Pfam" id="PF18962">
    <property type="entry name" value="Por_Secre_tail"/>
    <property type="match status" value="1"/>
</dbReference>
<protein>
    <recommendedName>
        <fullName evidence="4">Secretion system C-terminal sorting domain-containing protein</fullName>
    </recommendedName>
</protein>
<dbReference type="InterPro" id="IPR009003">
    <property type="entry name" value="Peptidase_S1_PA"/>
</dbReference>
<dbReference type="Proteomes" id="UP000023541">
    <property type="component" value="Unassembled WGS sequence"/>
</dbReference>
<dbReference type="EMBL" id="AQRA01000005">
    <property type="protein sequence ID" value="EZH73696.1"/>
    <property type="molecule type" value="Genomic_DNA"/>
</dbReference>
<dbReference type="PANTHER" id="PTHR36234">
    <property type="entry name" value="LYSYL ENDOPEPTIDASE"/>
    <property type="match status" value="1"/>
</dbReference>
<keyword evidence="1 3" id="KW-0732">Signal</keyword>
<dbReference type="InterPro" id="IPR043504">
    <property type="entry name" value="Peptidase_S1_PA_chymotrypsin"/>
</dbReference>
<evidence type="ECO:0000313" key="5">
    <source>
        <dbReference type="EMBL" id="EZH73696.1"/>
    </source>
</evidence>
<evidence type="ECO:0000259" key="4">
    <source>
        <dbReference type="Pfam" id="PF18962"/>
    </source>
</evidence>
<dbReference type="RefSeq" id="WP_165583375.1">
    <property type="nucleotide sequence ID" value="NZ_AQRA01000005.1"/>
</dbReference>
<accession>A0A023BUL5</accession>
<sequence>MRIKLIVLGLLLGTLGVNAQISNEGRPTSWSMQNKKSIVPMLMKSFDLAKIKAEDVKNDSDKSRPWRFGYELKVDLGLENSGVWDELPNGDRIWRINIISKGAKTLNFIFDTYKIPRGATVYLYNNNRSDLLGAYTNIFNRPDQMLGTWMVEGDNVWIEYFEPASVAGKGKLNIAKVIHGYRSITNTQIQQKINESGDCNQDVDCPVGEDFDELKDRLKHAVAFVIMQGFVCTGTLINNTKNDKAPYFLTANHCNAGSESTWAFRFNWISPNPSCATTTGSTDAAVNQTTSGATRLAANAESDFKLLNLDGGLDESWELEWAGWDRRDIAANFAIGIHHPSGDIMKVCRENTALTQIKTNIGGLTAPVDSWQVTDWDLGVTEGGSSGSALFDPNGRIVGQLAGGGAACSGTNDNGLSDFYGRFNISWSFGNSDSNRLSNWLDPDNTGRETLNMLSQESGGTPPPPPPPPPIDPEPEEEKVLAVSFNASEAIINITNTVEGKLEYYLYNISGMVVGSGKLSDEKGQIDMSDKSTGMYFIYVKNTSDGTSFTKKVIVSKQF</sequence>
<proteinExistence type="predicted"/>
<evidence type="ECO:0000256" key="3">
    <source>
        <dbReference type="SAM" id="SignalP"/>
    </source>
</evidence>
<evidence type="ECO:0000313" key="6">
    <source>
        <dbReference type="Proteomes" id="UP000023541"/>
    </source>
</evidence>
<feature type="region of interest" description="Disordered" evidence="2">
    <location>
        <begin position="442"/>
        <end position="475"/>
    </location>
</feature>
<dbReference type="eggNOG" id="COG0265">
    <property type="taxonomic scope" value="Bacteria"/>
</dbReference>
<feature type="domain" description="Secretion system C-terminal sorting" evidence="4">
    <location>
        <begin position="490"/>
        <end position="555"/>
    </location>
</feature>
<dbReference type="AlphaFoldDB" id="A0A023BUL5"/>
<feature type="compositionally biased region" description="Pro residues" evidence="2">
    <location>
        <begin position="461"/>
        <end position="472"/>
    </location>
</feature>
<comment type="caution">
    <text evidence="5">The sequence shown here is derived from an EMBL/GenBank/DDBJ whole genome shotgun (WGS) entry which is preliminary data.</text>
</comment>
<feature type="chain" id="PRO_5001511948" description="Secretion system C-terminal sorting domain-containing protein" evidence="3">
    <location>
        <begin position="20"/>
        <end position="559"/>
    </location>
</feature>
<evidence type="ECO:0000256" key="2">
    <source>
        <dbReference type="SAM" id="MobiDB-lite"/>
    </source>
</evidence>